<dbReference type="InterPro" id="IPR050093">
    <property type="entry name" value="ABC_SmlMolc_Importer"/>
</dbReference>
<dbReference type="PROSITE" id="PS50893">
    <property type="entry name" value="ABC_TRANSPORTER_2"/>
    <property type="match status" value="1"/>
</dbReference>
<feature type="domain" description="ABC transporter" evidence="4">
    <location>
        <begin position="17"/>
        <end position="247"/>
    </location>
</feature>
<evidence type="ECO:0000313" key="5">
    <source>
        <dbReference type="EMBL" id="HFG21345.1"/>
    </source>
</evidence>
<dbReference type="SUPFAM" id="SSF50331">
    <property type="entry name" value="MOP-like"/>
    <property type="match status" value="1"/>
</dbReference>
<dbReference type="InterPro" id="IPR013611">
    <property type="entry name" value="Transp-assoc_OB_typ2"/>
</dbReference>
<dbReference type="Pfam" id="PF08402">
    <property type="entry name" value="TOBE_2"/>
    <property type="match status" value="1"/>
</dbReference>
<dbReference type="InterPro" id="IPR017871">
    <property type="entry name" value="ABC_transporter-like_CS"/>
</dbReference>
<dbReference type="GO" id="GO:0043190">
    <property type="term" value="C:ATP-binding cassette (ABC) transporter complex"/>
    <property type="evidence" value="ECO:0007669"/>
    <property type="project" value="InterPro"/>
</dbReference>
<evidence type="ECO:0000256" key="3">
    <source>
        <dbReference type="ARBA" id="ARBA00022840"/>
    </source>
</evidence>
<dbReference type="EMBL" id="DSWI01000026">
    <property type="protein sequence ID" value="HFG21345.1"/>
    <property type="molecule type" value="Genomic_DNA"/>
</dbReference>
<dbReference type="InterPro" id="IPR008995">
    <property type="entry name" value="Mo/tungstate-bd_C_term_dom"/>
</dbReference>
<dbReference type="SMART" id="SM00382">
    <property type="entry name" value="AAA"/>
    <property type="match status" value="1"/>
</dbReference>
<evidence type="ECO:0000256" key="1">
    <source>
        <dbReference type="ARBA" id="ARBA00022448"/>
    </source>
</evidence>
<protein>
    <submittedName>
        <fullName evidence="5">ABC transporter ATP-binding protein</fullName>
    </submittedName>
</protein>
<dbReference type="SUPFAM" id="SSF52540">
    <property type="entry name" value="P-loop containing nucleoside triphosphate hydrolases"/>
    <property type="match status" value="1"/>
</dbReference>
<dbReference type="AlphaFoldDB" id="A0A7C3I0R4"/>
<organism evidence="5">
    <name type="scientific">Meiothermus ruber</name>
    <dbReference type="NCBI Taxonomy" id="277"/>
    <lineage>
        <taxon>Bacteria</taxon>
        <taxon>Thermotogati</taxon>
        <taxon>Deinococcota</taxon>
        <taxon>Deinococci</taxon>
        <taxon>Thermales</taxon>
        <taxon>Thermaceae</taxon>
        <taxon>Meiothermus</taxon>
    </lineage>
</organism>
<accession>A0A7C3I0R4</accession>
<dbReference type="GO" id="GO:0022857">
    <property type="term" value="F:transmembrane transporter activity"/>
    <property type="evidence" value="ECO:0007669"/>
    <property type="project" value="InterPro"/>
</dbReference>
<comment type="caution">
    <text evidence="5">The sequence shown here is derived from an EMBL/GenBank/DDBJ whole genome shotgun (WGS) entry which is preliminary data.</text>
</comment>
<dbReference type="PANTHER" id="PTHR42781">
    <property type="entry name" value="SPERMIDINE/PUTRESCINE IMPORT ATP-BINDING PROTEIN POTA"/>
    <property type="match status" value="1"/>
</dbReference>
<gene>
    <name evidence="5" type="ORF">ENS82_11675</name>
</gene>
<reference evidence="5" key="1">
    <citation type="journal article" date="2020" name="mSystems">
        <title>Genome- and Community-Level Interaction Insights into Carbon Utilization and Element Cycling Functions of Hydrothermarchaeota in Hydrothermal Sediment.</title>
        <authorList>
            <person name="Zhou Z."/>
            <person name="Liu Y."/>
            <person name="Xu W."/>
            <person name="Pan J."/>
            <person name="Luo Z.H."/>
            <person name="Li M."/>
        </authorList>
    </citation>
    <scope>NUCLEOTIDE SEQUENCE [LARGE SCALE GENOMIC DNA]</scope>
    <source>
        <strain evidence="5">SpSt-524</strain>
    </source>
</reference>
<sequence length="343" mass="37862">MVQMYKEPKTQSVQAAVELRGVSCYFGPVKAVDGVDLEILPGEFFSMLGPSGSGKTTCLRLIGGFEQPTAGQIVLFGQDASKLPPYARDVNTVFQDYALFPHMNVRDNVAYALMVRGVPKPERHRRAEEMLELVKLSGLGDRRPGQLSGGQRQRVALARALINRPKLLLLDEPLGALDLKLREEMQIELKALQRQLGITFIYVTHDQGEALSMSDRVAVFNHGKIEQLDNPKTLYEYPKTEFVARFVGSANVLEGRLLGLGTGKYALRPERIAIQAGSHNGPNSLCGTLLDIHYLGAQTRYEVQVGNERLTVLTPSEEQGLQVGGAVTLRWEHSALRPLQEAS</sequence>
<dbReference type="Gene3D" id="2.40.50.100">
    <property type="match status" value="1"/>
</dbReference>
<keyword evidence="2" id="KW-0547">Nucleotide-binding</keyword>
<dbReference type="Gene3D" id="3.40.50.300">
    <property type="entry name" value="P-loop containing nucleotide triphosphate hydrolases"/>
    <property type="match status" value="1"/>
</dbReference>
<dbReference type="GO" id="GO:0005524">
    <property type="term" value="F:ATP binding"/>
    <property type="evidence" value="ECO:0007669"/>
    <property type="project" value="UniProtKB-KW"/>
</dbReference>
<evidence type="ECO:0000256" key="2">
    <source>
        <dbReference type="ARBA" id="ARBA00022741"/>
    </source>
</evidence>
<dbReference type="FunFam" id="3.40.50.300:FF:000133">
    <property type="entry name" value="Spermidine/putrescine import ATP-binding protein PotA"/>
    <property type="match status" value="1"/>
</dbReference>
<proteinExistence type="predicted"/>
<dbReference type="InterPro" id="IPR003593">
    <property type="entry name" value="AAA+_ATPase"/>
</dbReference>
<dbReference type="InterPro" id="IPR003439">
    <property type="entry name" value="ABC_transporter-like_ATP-bd"/>
</dbReference>
<name>A0A7C3I0R4_MEIRU</name>
<dbReference type="PANTHER" id="PTHR42781:SF4">
    <property type="entry name" value="SPERMIDINE_PUTRESCINE IMPORT ATP-BINDING PROTEIN POTA"/>
    <property type="match status" value="1"/>
</dbReference>
<dbReference type="GO" id="GO:0016887">
    <property type="term" value="F:ATP hydrolysis activity"/>
    <property type="evidence" value="ECO:0007669"/>
    <property type="project" value="InterPro"/>
</dbReference>
<keyword evidence="1" id="KW-0813">Transport</keyword>
<dbReference type="Pfam" id="PF00005">
    <property type="entry name" value="ABC_tran"/>
    <property type="match status" value="1"/>
</dbReference>
<evidence type="ECO:0000259" key="4">
    <source>
        <dbReference type="PROSITE" id="PS50893"/>
    </source>
</evidence>
<keyword evidence="3 5" id="KW-0067">ATP-binding</keyword>
<dbReference type="InterPro" id="IPR027417">
    <property type="entry name" value="P-loop_NTPase"/>
</dbReference>
<dbReference type="PROSITE" id="PS00211">
    <property type="entry name" value="ABC_TRANSPORTER_1"/>
    <property type="match status" value="1"/>
</dbReference>